<dbReference type="GO" id="GO:0033567">
    <property type="term" value="P:DNA replication, Okazaki fragment processing"/>
    <property type="evidence" value="ECO:0007669"/>
    <property type="project" value="InterPro"/>
</dbReference>
<evidence type="ECO:0000256" key="1">
    <source>
        <dbReference type="ARBA" id="ARBA00022722"/>
    </source>
</evidence>
<dbReference type="PANTHER" id="PTHR42646:SF2">
    <property type="entry name" value="5'-3' EXONUCLEASE FAMILY PROTEIN"/>
    <property type="match status" value="1"/>
</dbReference>
<dbReference type="SUPFAM" id="SSF88723">
    <property type="entry name" value="PIN domain-like"/>
    <property type="match status" value="1"/>
</dbReference>
<dbReference type="InterPro" id="IPR020046">
    <property type="entry name" value="5-3_exonucl_a-hlix_arch_N"/>
</dbReference>
<dbReference type="CDD" id="cd09859">
    <property type="entry name" value="PIN_53EXO"/>
    <property type="match status" value="1"/>
</dbReference>
<dbReference type="Proteomes" id="UP000002218">
    <property type="component" value="Chromosome"/>
</dbReference>
<dbReference type="GO" id="GO:0008409">
    <property type="term" value="F:5'-3' exonuclease activity"/>
    <property type="evidence" value="ECO:0007669"/>
    <property type="project" value="InterPro"/>
</dbReference>
<evidence type="ECO:0000259" key="7">
    <source>
        <dbReference type="SMART" id="SM00475"/>
    </source>
</evidence>
<dbReference type="InterPro" id="IPR029060">
    <property type="entry name" value="PIN-like_dom_sf"/>
</dbReference>
<evidence type="ECO:0000256" key="4">
    <source>
        <dbReference type="ARBA" id="ARBA00023125"/>
    </source>
</evidence>
<evidence type="ECO:0000313" key="8">
    <source>
        <dbReference type="EMBL" id="ACV79285.1"/>
    </source>
</evidence>
<dbReference type="PANTHER" id="PTHR42646">
    <property type="entry name" value="FLAP ENDONUCLEASE XNI"/>
    <property type="match status" value="1"/>
</dbReference>
<protein>
    <recommendedName>
        <fullName evidence="6">5'-3' exonuclease</fullName>
    </recommendedName>
</protein>
<dbReference type="InterPro" id="IPR002421">
    <property type="entry name" value="5-3_exonuclease"/>
</dbReference>
<comment type="function">
    <text evidence="5">5'-3' exonuclease acting preferentially on double-stranded DNA.</text>
</comment>
<dbReference type="GO" id="GO:0003677">
    <property type="term" value="F:DNA binding"/>
    <property type="evidence" value="ECO:0007669"/>
    <property type="project" value="UniProtKB-KW"/>
</dbReference>
<proteinExistence type="predicted"/>
<dbReference type="InParanoid" id="C8XAN2"/>
<dbReference type="eggNOG" id="COG0258">
    <property type="taxonomic scope" value="Bacteria"/>
</dbReference>
<evidence type="ECO:0000256" key="2">
    <source>
        <dbReference type="ARBA" id="ARBA00022801"/>
    </source>
</evidence>
<dbReference type="RefSeq" id="WP_015748159.1">
    <property type="nucleotide sequence ID" value="NC_013235.1"/>
</dbReference>
<dbReference type="InterPro" id="IPR020045">
    <property type="entry name" value="DNA_polI_H3TH"/>
</dbReference>
<reference evidence="9" key="1">
    <citation type="submission" date="2009-09" db="EMBL/GenBank/DDBJ databases">
        <title>The complete genome of Nakamurella multipartita DSM 44233.</title>
        <authorList>
            <consortium name="US DOE Joint Genome Institute (JGI-PGF)"/>
            <person name="Lucas S."/>
            <person name="Copeland A."/>
            <person name="Lapidus A."/>
            <person name="Glavina del Rio T."/>
            <person name="Dalin E."/>
            <person name="Tice H."/>
            <person name="Bruce D."/>
            <person name="Goodwin L."/>
            <person name="Pitluck S."/>
            <person name="Kyrpides N."/>
            <person name="Mavromatis K."/>
            <person name="Ivanova N."/>
            <person name="Ovchinnikova G."/>
            <person name="Sims D."/>
            <person name="Meincke L."/>
            <person name="Brettin T."/>
            <person name="Detter J.C."/>
            <person name="Han C."/>
            <person name="Larimer F."/>
            <person name="Land M."/>
            <person name="Hauser L."/>
            <person name="Markowitz V."/>
            <person name="Cheng J.-F."/>
            <person name="Hugenholtz P."/>
            <person name="Woyke T."/>
            <person name="Wu D."/>
            <person name="Klenk H.-P."/>
            <person name="Eisen J.A."/>
        </authorList>
    </citation>
    <scope>NUCLEOTIDE SEQUENCE [LARGE SCALE GENOMIC DNA]</scope>
    <source>
        <strain evidence="9">ATCC 700099 / DSM 44233 / CIP 104796 / JCM 9543 / NBRC 105858 / Y-104</strain>
    </source>
</reference>
<dbReference type="SMART" id="SM00475">
    <property type="entry name" value="53EXOc"/>
    <property type="match status" value="1"/>
</dbReference>
<evidence type="ECO:0000256" key="5">
    <source>
        <dbReference type="ARBA" id="ARBA00049957"/>
    </source>
</evidence>
<gene>
    <name evidence="8" type="ordered locus">Namu_2947</name>
</gene>
<evidence type="ECO:0000313" key="9">
    <source>
        <dbReference type="Proteomes" id="UP000002218"/>
    </source>
</evidence>
<dbReference type="FunCoup" id="C8XAN2">
    <property type="interactions" value="6"/>
</dbReference>
<dbReference type="InterPro" id="IPR036279">
    <property type="entry name" value="5-3_exonuclease_C_sf"/>
</dbReference>
<dbReference type="Pfam" id="PF02739">
    <property type="entry name" value="5_3_exonuc_N"/>
    <property type="match status" value="1"/>
</dbReference>
<accession>C8XAN2</accession>
<dbReference type="SMART" id="SM00279">
    <property type="entry name" value="HhH2"/>
    <property type="match status" value="1"/>
</dbReference>
<dbReference type="HOGENOM" id="CLU_004675_1_3_11"/>
<organism evidence="8 9">
    <name type="scientific">Nakamurella multipartita (strain ATCC 700099 / DSM 44233 / CIP 104796 / JCM 9543 / NBRC 105858 / Y-104)</name>
    <name type="common">Microsphaera multipartita</name>
    <dbReference type="NCBI Taxonomy" id="479431"/>
    <lineage>
        <taxon>Bacteria</taxon>
        <taxon>Bacillati</taxon>
        <taxon>Actinomycetota</taxon>
        <taxon>Actinomycetes</taxon>
        <taxon>Nakamurellales</taxon>
        <taxon>Nakamurellaceae</taxon>
        <taxon>Nakamurella</taxon>
    </lineage>
</organism>
<dbReference type="InterPro" id="IPR008918">
    <property type="entry name" value="HhH2"/>
</dbReference>
<keyword evidence="3 8" id="KW-0269">Exonuclease</keyword>
<dbReference type="SUPFAM" id="SSF47807">
    <property type="entry name" value="5' to 3' exonuclease, C-terminal subdomain"/>
    <property type="match status" value="1"/>
</dbReference>
<dbReference type="EMBL" id="CP001737">
    <property type="protein sequence ID" value="ACV79285.1"/>
    <property type="molecule type" value="Genomic_DNA"/>
</dbReference>
<feature type="domain" description="5'-3' exonuclease" evidence="7">
    <location>
        <begin position="2"/>
        <end position="300"/>
    </location>
</feature>
<dbReference type="Pfam" id="PF01367">
    <property type="entry name" value="5_3_exonuc"/>
    <property type="match status" value="1"/>
</dbReference>
<evidence type="ECO:0000256" key="6">
    <source>
        <dbReference type="ARBA" id="ARBA00050026"/>
    </source>
</evidence>
<keyword evidence="4" id="KW-0238">DNA-binding</keyword>
<dbReference type="InterPro" id="IPR038969">
    <property type="entry name" value="FEN"/>
</dbReference>
<reference evidence="8 9" key="2">
    <citation type="journal article" date="2010" name="Stand. Genomic Sci.">
        <title>Complete genome sequence of Nakamurella multipartita type strain (Y-104).</title>
        <authorList>
            <person name="Tice H."/>
            <person name="Mayilraj S."/>
            <person name="Sims D."/>
            <person name="Lapidus A."/>
            <person name="Nolan M."/>
            <person name="Lucas S."/>
            <person name="Glavina Del Rio T."/>
            <person name="Copeland A."/>
            <person name="Cheng J.F."/>
            <person name="Meincke L."/>
            <person name="Bruce D."/>
            <person name="Goodwin L."/>
            <person name="Pitluck S."/>
            <person name="Ivanova N."/>
            <person name="Mavromatis K."/>
            <person name="Ovchinnikova G."/>
            <person name="Pati A."/>
            <person name="Chen A."/>
            <person name="Palaniappan K."/>
            <person name="Land M."/>
            <person name="Hauser L."/>
            <person name="Chang Y.J."/>
            <person name="Jeffries C.D."/>
            <person name="Detter J.C."/>
            <person name="Brettin T."/>
            <person name="Rohde M."/>
            <person name="Goker M."/>
            <person name="Bristow J."/>
            <person name="Eisen J.A."/>
            <person name="Markowitz V."/>
            <person name="Hugenholtz P."/>
            <person name="Kyrpides N.C."/>
            <person name="Klenk H.P."/>
            <person name="Chen F."/>
        </authorList>
    </citation>
    <scope>NUCLEOTIDE SEQUENCE [LARGE SCALE GENOMIC DNA]</scope>
    <source>
        <strain evidence="9">ATCC 700099 / DSM 44233 / CIP 104796 / JCM 9543 / NBRC 105858 / Y-104</strain>
    </source>
</reference>
<keyword evidence="9" id="KW-1185">Reference proteome</keyword>
<dbReference type="OrthoDB" id="9806424at2"/>
<dbReference type="AlphaFoldDB" id="C8XAN2"/>
<sequence>MLQLLDLAGIYFRAFYAVPTSTTAPDGRPMNAVRGSLDIIARVMADARPTRVIACLDLDWRPAWRVELIESYKTHRVLEPGSAQAASLAAAADALAAATPHSGTAGPSADIEVVPDELSPQVPILLDTLAAIGITVAGAPGFEADDVIGTLAHAESVDPVEVVTGDRDLFQVARDDAPPVTVRYIGAGMSKAKVYSAADVAARYGIPADSYADFAALRGDPSDGLPGVAGVGEKTAATLIGRFGSIEGLIEALDARSTGLAPGVRSKLAAARDYLLVAPRVVRVAQDAPVSVEPAGDGRLPAEPVDPQALSDLIRAHGIGGPVNRLLQTLTAG</sequence>
<dbReference type="CDD" id="cd09898">
    <property type="entry name" value="H3TH_53EXO"/>
    <property type="match status" value="1"/>
</dbReference>
<dbReference type="GO" id="GO:0017108">
    <property type="term" value="F:5'-flap endonuclease activity"/>
    <property type="evidence" value="ECO:0007669"/>
    <property type="project" value="InterPro"/>
</dbReference>
<evidence type="ECO:0000256" key="3">
    <source>
        <dbReference type="ARBA" id="ARBA00022839"/>
    </source>
</evidence>
<dbReference type="STRING" id="479431.Namu_2947"/>
<name>C8XAN2_NAKMY</name>
<keyword evidence="1" id="KW-0540">Nuclease</keyword>
<dbReference type="Gene3D" id="3.40.50.1010">
    <property type="entry name" value="5'-nuclease"/>
    <property type="match status" value="1"/>
</dbReference>
<keyword evidence="2" id="KW-0378">Hydrolase</keyword>
<dbReference type="Gene3D" id="1.10.150.20">
    <property type="entry name" value="5' to 3' exonuclease, C-terminal subdomain"/>
    <property type="match status" value="1"/>
</dbReference>
<dbReference type="KEGG" id="nml:Namu_2947"/>